<proteinExistence type="predicted"/>
<keyword evidence="2" id="KW-1185">Reference proteome</keyword>
<organism evidence="1 2">
    <name type="scientific">Dryococelus australis</name>
    <dbReference type="NCBI Taxonomy" id="614101"/>
    <lineage>
        <taxon>Eukaryota</taxon>
        <taxon>Metazoa</taxon>
        <taxon>Ecdysozoa</taxon>
        <taxon>Arthropoda</taxon>
        <taxon>Hexapoda</taxon>
        <taxon>Insecta</taxon>
        <taxon>Pterygota</taxon>
        <taxon>Neoptera</taxon>
        <taxon>Polyneoptera</taxon>
        <taxon>Phasmatodea</taxon>
        <taxon>Verophasmatodea</taxon>
        <taxon>Anareolatae</taxon>
        <taxon>Phasmatidae</taxon>
        <taxon>Eurycanthinae</taxon>
        <taxon>Dryococelus</taxon>
    </lineage>
</organism>
<sequence length="195" mass="21898">MRWRDGNKSCETGNANIRTCLTPDGFRRKRRWNVRAVPCRTSSSPPPPPGRTHTTLQDHRKPLTLANVLLQNKTSHGDSGKKGGCTELAISWKRKLPSVVLVVSYFQKMPLPLPIPHHALCNKNRKKMAAADHRFDAHMCIEPNLADCNLFRDNTTNMSISQTTPPYLFPMVSWVKVKGAALNNEDLRADEGETS</sequence>
<gene>
    <name evidence="1" type="ORF">PR048_008862</name>
</gene>
<comment type="caution">
    <text evidence="1">The sequence shown here is derived from an EMBL/GenBank/DDBJ whole genome shotgun (WGS) entry which is preliminary data.</text>
</comment>
<dbReference type="Proteomes" id="UP001159363">
    <property type="component" value="Chromosome 3"/>
</dbReference>
<evidence type="ECO:0000313" key="2">
    <source>
        <dbReference type="Proteomes" id="UP001159363"/>
    </source>
</evidence>
<protein>
    <submittedName>
        <fullName evidence="1">Uncharacterized protein</fullName>
    </submittedName>
</protein>
<dbReference type="EMBL" id="JARBHB010000003">
    <property type="protein sequence ID" value="KAJ8889363.1"/>
    <property type="molecule type" value="Genomic_DNA"/>
</dbReference>
<name>A0ABQ9HYA8_9NEOP</name>
<accession>A0ABQ9HYA8</accession>
<reference evidence="1 2" key="1">
    <citation type="submission" date="2023-02" db="EMBL/GenBank/DDBJ databases">
        <title>LHISI_Scaffold_Assembly.</title>
        <authorList>
            <person name="Stuart O.P."/>
            <person name="Cleave R."/>
            <person name="Magrath M.J.L."/>
            <person name="Mikheyev A.S."/>
        </authorList>
    </citation>
    <scope>NUCLEOTIDE SEQUENCE [LARGE SCALE GENOMIC DNA]</scope>
    <source>
        <strain evidence="1">Daus_M_001</strain>
        <tissue evidence="1">Leg muscle</tissue>
    </source>
</reference>
<evidence type="ECO:0000313" key="1">
    <source>
        <dbReference type="EMBL" id="KAJ8889363.1"/>
    </source>
</evidence>